<protein>
    <submittedName>
        <fullName evidence="1">Uncharacterized protein</fullName>
    </submittedName>
</protein>
<dbReference type="AlphaFoldDB" id="B0ELL5"/>
<dbReference type="VEuPathDB" id="AmoebaDB:EDI_081890"/>
<accession>B0ELL5</accession>
<gene>
    <name evidence="1" type="ORF">EDI_081890</name>
</gene>
<organism evidence="2">
    <name type="scientific">Entamoeba dispar (strain ATCC PRA-260 / SAW760)</name>
    <dbReference type="NCBI Taxonomy" id="370354"/>
    <lineage>
        <taxon>Eukaryota</taxon>
        <taxon>Amoebozoa</taxon>
        <taxon>Evosea</taxon>
        <taxon>Archamoebae</taxon>
        <taxon>Mastigamoebida</taxon>
        <taxon>Entamoebidae</taxon>
        <taxon>Entamoeba</taxon>
    </lineage>
</organism>
<sequence length="140" mass="16681">MKQRYLTLTNENTTVDLLTGKFTVKLPWEFTTSETPIKVIEIINFIYFNLNGQLDVGISCHASFNHDSIENDQMVCFTTYGSMTPRRFEIRRHLTQFDIWFKDYKGEPIVPIANRKDLKEELKDFIGWDEWFILELNLEY</sequence>
<proteinExistence type="predicted"/>
<dbReference type="GeneID" id="5884182"/>
<name>B0ELL5_ENTDS</name>
<dbReference type="KEGG" id="edi:EDI_081890"/>
<reference evidence="2" key="1">
    <citation type="submission" date="2007-12" db="EMBL/GenBank/DDBJ databases">
        <title>Annotation of Entamoeba dispar SAW760.</title>
        <authorList>
            <person name="Lorenzi H."/>
            <person name="Inman J."/>
            <person name="Schobel S."/>
            <person name="Amedeo P."/>
            <person name="Caler E."/>
        </authorList>
    </citation>
    <scope>NUCLEOTIDE SEQUENCE [LARGE SCALE GENOMIC DNA]</scope>
    <source>
        <strain evidence="2">ATCC PRA-260 / SAW760</strain>
    </source>
</reference>
<evidence type="ECO:0000313" key="1">
    <source>
        <dbReference type="EMBL" id="EDR24574.1"/>
    </source>
</evidence>
<dbReference type="Proteomes" id="UP000008076">
    <property type="component" value="Unassembled WGS sequence"/>
</dbReference>
<dbReference type="EMBL" id="DS549888">
    <property type="protein sequence ID" value="EDR24574.1"/>
    <property type="molecule type" value="Genomic_DNA"/>
</dbReference>
<keyword evidence="2" id="KW-1185">Reference proteome</keyword>
<evidence type="ECO:0000313" key="2">
    <source>
        <dbReference type="Proteomes" id="UP000008076"/>
    </source>
</evidence>
<dbReference type="RefSeq" id="XP_001739053.1">
    <property type="nucleotide sequence ID" value="XM_001739001.1"/>
</dbReference>